<keyword evidence="6 7" id="KW-0472">Membrane</keyword>
<feature type="transmembrane region" description="Helical" evidence="7">
    <location>
        <begin position="136"/>
        <end position="159"/>
    </location>
</feature>
<dbReference type="GO" id="GO:0055085">
    <property type="term" value="P:transmembrane transport"/>
    <property type="evidence" value="ECO:0007669"/>
    <property type="project" value="InterPro"/>
</dbReference>
<dbReference type="KEGG" id="paun:MJA45_11400"/>
<dbReference type="Pfam" id="PF00528">
    <property type="entry name" value="BPD_transp_1"/>
    <property type="match status" value="1"/>
</dbReference>
<feature type="transmembrane region" description="Helical" evidence="7">
    <location>
        <begin position="34"/>
        <end position="57"/>
    </location>
</feature>
<evidence type="ECO:0000256" key="4">
    <source>
        <dbReference type="ARBA" id="ARBA00022692"/>
    </source>
</evidence>
<dbReference type="InterPro" id="IPR000515">
    <property type="entry name" value="MetI-like"/>
</dbReference>
<dbReference type="RefSeq" id="WP_315607370.1">
    <property type="nucleotide sequence ID" value="NZ_CP130318.1"/>
</dbReference>
<accession>A0AA96RH00</accession>
<dbReference type="PANTHER" id="PTHR43227">
    <property type="entry name" value="BLL4140 PROTEIN"/>
    <property type="match status" value="1"/>
</dbReference>
<keyword evidence="2 7" id="KW-0813">Transport</keyword>
<evidence type="ECO:0000256" key="6">
    <source>
        <dbReference type="ARBA" id="ARBA00023136"/>
    </source>
</evidence>
<reference evidence="9 10" key="1">
    <citation type="submission" date="2022-02" db="EMBL/GenBank/DDBJ databases">
        <title>Paenibacillus sp. MBLB1776 Whole Genome Shotgun Sequencing.</title>
        <authorList>
            <person name="Hwang C.Y."/>
            <person name="Cho E.-S."/>
            <person name="Seo M.-J."/>
        </authorList>
    </citation>
    <scope>NUCLEOTIDE SEQUENCE [LARGE SCALE GENOMIC DNA]</scope>
    <source>
        <strain evidence="9 10">MBLB1776</strain>
    </source>
</reference>
<dbReference type="InterPro" id="IPR035906">
    <property type="entry name" value="MetI-like_sf"/>
</dbReference>
<dbReference type="Proteomes" id="UP001305702">
    <property type="component" value="Chromosome"/>
</dbReference>
<evidence type="ECO:0000256" key="7">
    <source>
        <dbReference type="RuleBase" id="RU363032"/>
    </source>
</evidence>
<dbReference type="AlphaFoldDB" id="A0AA96RH00"/>
<evidence type="ECO:0000313" key="10">
    <source>
        <dbReference type="Proteomes" id="UP001305702"/>
    </source>
</evidence>
<dbReference type="Gene3D" id="1.10.3720.10">
    <property type="entry name" value="MetI-like"/>
    <property type="match status" value="1"/>
</dbReference>
<evidence type="ECO:0000313" key="9">
    <source>
        <dbReference type="EMBL" id="WNQ13587.1"/>
    </source>
</evidence>
<feature type="domain" description="ABC transmembrane type-1" evidence="8">
    <location>
        <begin position="90"/>
        <end position="311"/>
    </location>
</feature>
<dbReference type="PROSITE" id="PS50928">
    <property type="entry name" value="ABC_TM1"/>
    <property type="match status" value="1"/>
</dbReference>
<gene>
    <name evidence="9" type="ORF">MJA45_11400</name>
</gene>
<evidence type="ECO:0000256" key="3">
    <source>
        <dbReference type="ARBA" id="ARBA00022475"/>
    </source>
</evidence>
<feature type="transmembrane region" description="Helical" evidence="7">
    <location>
        <begin position="290"/>
        <end position="309"/>
    </location>
</feature>
<proteinExistence type="inferred from homology"/>
<dbReference type="GO" id="GO:0005886">
    <property type="term" value="C:plasma membrane"/>
    <property type="evidence" value="ECO:0007669"/>
    <property type="project" value="UniProtKB-SubCell"/>
</dbReference>
<feature type="transmembrane region" description="Helical" evidence="7">
    <location>
        <begin position="226"/>
        <end position="246"/>
    </location>
</feature>
<keyword evidence="5 7" id="KW-1133">Transmembrane helix</keyword>
<keyword evidence="4 7" id="KW-0812">Transmembrane</keyword>
<keyword evidence="10" id="KW-1185">Reference proteome</keyword>
<evidence type="ECO:0000256" key="1">
    <source>
        <dbReference type="ARBA" id="ARBA00004651"/>
    </source>
</evidence>
<protein>
    <submittedName>
        <fullName evidence="9">ABC transporter permease subunit</fullName>
    </submittedName>
</protein>
<dbReference type="CDD" id="cd06261">
    <property type="entry name" value="TM_PBP2"/>
    <property type="match status" value="1"/>
</dbReference>
<evidence type="ECO:0000256" key="5">
    <source>
        <dbReference type="ARBA" id="ARBA00022989"/>
    </source>
</evidence>
<organism evidence="9 10">
    <name type="scientific">Paenibacillus aurantius</name>
    <dbReference type="NCBI Taxonomy" id="2918900"/>
    <lineage>
        <taxon>Bacteria</taxon>
        <taxon>Bacillati</taxon>
        <taxon>Bacillota</taxon>
        <taxon>Bacilli</taxon>
        <taxon>Bacillales</taxon>
        <taxon>Paenibacillaceae</taxon>
        <taxon>Paenibacillus</taxon>
    </lineage>
</organism>
<sequence length="324" mass="36082">MNEPVSVPETAARLRVRPKGLLRRLAAQWEVQSMIWPGIIFIILFSYIPMWGITIAFKEYDIFQGVSGSPWVGLRQFRMFFGSPDFAMIMKNTIVIAFLKLVVIFPAPVALALMLNEVRHSAYKRLVQTLTYLPHFISWVIVSGLVFSILSVENGSLNMMLQKLGLIRQPVNWLSLPEYFYAILISSGVWKEIGFSSIVYLAAIVGVNPHLYEAAAIDGAGRLRQIFSVTLPTIAPVITIFFILQIGNLLNAGFEDILAITNGGKNTILREVSEVIDTYVYNVGVNQMRYSFATAAGLFKSLINVLLLWGANSLARKAGGSSLW</sequence>
<feature type="transmembrane region" description="Helical" evidence="7">
    <location>
        <begin position="179"/>
        <end position="205"/>
    </location>
</feature>
<evidence type="ECO:0000259" key="8">
    <source>
        <dbReference type="PROSITE" id="PS50928"/>
    </source>
</evidence>
<comment type="similarity">
    <text evidence="7">Belongs to the binding-protein-dependent transport system permease family.</text>
</comment>
<evidence type="ECO:0000256" key="2">
    <source>
        <dbReference type="ARBA" id="ARBA00022448"/>
    </source>
</evidence>
<name>A0AA96RH00_9BACL</name>
<dbReference type="PANTHER" id="PTHR43227:SF11">
    <property type="entry name" value="BLL4140 PROTEIN"/>
    <property type="match status" value="1"/>
</dbReference>
<dbReference type="InterPro" id="IPR050809">
    <property type="entry name" value="UgpAE/MalFG_permease"/>
</dbReference>
<keyword evidence="3" id="KW-1003">Cell membrane</keyword>
<dbReference type="SUPFAM" id="SSF161098">
    <property type="entry name" value="MetI-like"/>
    <property type="match status" value="1"/>
</dbReference>
<dbReference type="EMBL" id="CP130318">
    <property type="protein sequence ID" value="WNQ13587.1"/>
    <property type="molecule type" value="Genomic_DNA"/>
</dbReference>
<feature type="transmembrane region" description="Helical" evidence="7">
    <location>
        <begin position="94"/>
        <end position="115"/>
    </location>
</feature>
<comment type="subcellular location">
    <subcellularLocation>
        <location evidence="1 7">Cell membrane</location>
        <topology evidence="1 7">Multi-pass membrane protein</topology>
    </subcellularLocation>
</comment>